<dbReference type="EMBL" id="QNBC01000034">
    <property type="protein sequence ID" value="RKX66729.1"/>
    <property type="molecule type" value="Genomic_DNA"/>
</dbReference>
<sequence>MQINRSVFMIDINLLPEEMKKGKKKELGVPKISMNFQLPVKGGVFAIVGVYVIVIVILLLITMKQNSTMNKLRTEIKSMQTELNSLQDAVHLVKQFRQKQQDLQHKIGIVEKLNVGRLNEAKILDNLALSVPDYMWLVNVKQSGNQLVISGITFSNVIVADFMKNLENNPYFGNVTLKVIEKKNLLEHDIMEFKLSCSIKI</sequence>
<dbReference type="AlphaFoldDB" id="A0A660S9C4"/>
<gene>
    <name evidence="2" type="ORF">DRP44_03505</name>
</gene>
<reference evidence="2 3" key="1">
    <citation type="submission" date="2018-06" db="EMBL/GenBank/DDBJ databases">
        <title>Extensive metabolic versatility and redundancy in microbially diverse, dynamic hydrothermal sediments.</title>
        <authorList>
            <person name="Dombrowski N."/>
            <person name="Teske A."/>
            <person name="Baker B.J."/>
        </authorList>
    </citation>
    <scope>NUCLEOTIDE SEQUENCE [LARGE SCALE GENOMIC DNA]</scope>
    <source>
        <strain evidence="2">B35_G9</strain>
    </source>
</reference>
<keyword evidence="1" id="KW-0812">Transmembrane</keyword>
<accession>A0A660S9C4</accession>
<dbReference type="PANTHER" id="PTHR40278:SF1">
    <property type="entry name" value="DNA UTILIZATION PROTEIN HOFN"/>
    <property type="match status" value="1"/>
</dbReference>
<keyword evidence="1" id="KW-1133">Transmembrane helix</keyword>
<protein>
    <recommendedName>
        <fullName evidence="4">PilN domain-containing protein</fullName>
    </recommendedName>
</protein>
<dbReference type="InterPro" id="IPR007813">
    <property type="entry name" value="PilN"/>
</dbReference>
<feature type="transmembrane region" description="Helical" evidence="1">
    <location>
        <begin position="43"/>
        <end position="63"/>
    </location>
</feature>
<dbReference type="Pfam" id="PF05137">
    <property type="entry name" value="PilN"/>
    <property type="match status" value="1"/>
</dbReference>
<dbReference type="PANTHER" id="PTHR40278">
    <property type="entry name" value="DNA UTILIZATION PROTEIN HOFN"/>
    <property type="match status" value="1"/>
</dbReference>
<evidence type="ECO:0000313" key="3">
    <source>
        <dbReference type="Proteomes" id="UP000282321"/>
    </source>
</evidence>
<organism evidence="2 3">
    <name type="scientific">candidate division TA06 bacterium</name>
    <dbReference type="NCBI Taxonomy" id="2250710"/>
    <lineage>
        <taxon>Bacteria</taxon>
        <taxon>Bacteria division TA06</taxon>
    </lineage>
</organism>
<name>A0A660S9C4_UNCT6</name>
<comment type="caution">
    <text evidence="2">The sequence shown here is derived from an EMBL/GenBank/DDBJ whole genome shotgun (WGS) entry which is preliminary data.</text>
</comment>
<keyword evidence="1" id="KW-0472">Membrane</keyword>
<evidence type="ECO:0000313" key="2">
    <source>
        <dbReference type="EMBL" id="RKX66729.1"/>
    </source>
</evidence>
<dbReference type="Proteomes" id="UP000282321">
    <property type="component" value="Unassembled WGS sequence"/>
</dbReference>
<evidence type="ECO:0000256" key="1">
    <source>
        <dbReference type="SAM" id="Phobius"/>
    </source>
</evidence>
<evidence type="ECO:0008006" key="4">
    <source>
        <dbReference type="Google" id="ProtNLM"/>
    </source>
</evidence>
<dbReference type="InterPro" id="IPR052534">
    <property type="entry name" value="Extracell_DNA_Util/SecSys_Comp"/>
</dbReference>
<proteinExistence type="predicted"/>